<evidence type="ECO:0000259" key="3">
    <source>
        <dbReference type="PROSITE" id="PS51000"/>
    </source>
</evidence>
<dbReference type="PANTHER" id="PTHR34580:SF1">
    <property type="entry name" value="PROTEIN PAFC"/>
    <property type="match status" value="1"/>
</dbReference>
<dbReference type="KEGG" id="pbv:AR543_01660"/>
<dbReference type="InterPro" id="IPR057727">
    <property type="entry name" value="WCX_dom"/>
</dbReference>
<dbReference type="InterPro" id="IPR001034">
    <property type="entry name" value="DeoR_HTH"/>
</dbReference>
<dbReference type="PIRSF" id="PIRSF016838">
    <property type="entry name" value="PafC"/>
    <property type="match status" value="1"/>
</dbReference>
<gene>
    <name evidence="4" type="ORF">AR543_01660</name>
</gene>
<dbReference type="RefSeq" id="WP_060531256.1">
    <property type="nucleotide sequence ID" value="NZ_CP013023.1"/>
</dbReference>
<dbReference type="InterPro" id="IPR028349">
    <property type="entry name" value="PafC-like"/>
</dbReference>
<keyword evidence="5" id="KW-1185">Reference proteome</keyword>
<dbReference type="SUPFAM" id="SSF46785">
    <property type="entry name" value="Winged helix' DNA-binding domain"/>
    <property type="match status" value="1"/>
</dbReference>
<dbReference type="Pfam" id="PF25583">
    <property type="entry name" value="WCX"/>
    <property type="match status" value="1"/>
</dbReference>
<dbReference type="OrthoDB" id="9815009at2"/>
<dbReference type="Pfam" id="PF13280">
    <property type="entry name" value="WYL"/>
    <property type="match status" value="1"/>
</dbReference>
<dbReference type="PROSITE" id="PS52050">
    <property type="entry name" value="WYL"/>
    <property type="match status" value="1"/>
</dbReference>
<dbReference type="Pfam" id="PF08279">
    <property type="entry name" value="HTH_11"/>
    <property type="match status" value="1"/>
</dbReference>
<dbReference type="AlphaFoldDB" id="A0A172ZBJ3"/>
<proteinExistence type="predicted"/>
<dbReference type="PANTHER" id="PTHR34580">
    <property type="match status" value="1"/>
</dbReference>
<dbReference type="STRING" id="1616788.AR543_01660"/>
<evidence type="ECO:0000313" key="4">
    <source>
        <dbReference type="EMBL" id="ANF94863.1"/>
    </source>
</evidence>
<dbReference type="EMBL" id="CP013023">
    <property type="protein sequence ID" value="ANF94863.1"/>
    <property type="molecule type" value="Genomic_DNA"/>
</dbReference>
<keyword evidence="2" id="KW-0804">Transcription</keyword>
<dbReference type="InterPro" id="IPR013196">
    <property type="entry name" value="HTH_11"/>
</dbReference>
<reference evidence="4 5" key="2">
    <citation type="journal article" date="2016" name="Int. J. Syst. Evol. Microbiol.">
        <title>Paenibacillus bovis sp. nov., isolated from raw yak (Bos grunniens) milk.</title>
        <authorList>
            <person name="Gao C."/>
            <person name="Han J."/>
            <person name="Liu Z."/>
            <person name="Xu X."/>
            <person name="Hang F."/>
            <person name="Wu Z."/>
        </authorList>
    </citation>
    <scope>NUCLEOTIDE SEQUENCE [LARGE SCALE GENOMIC DNA]</scope>
    <source>
        <strain evidence="4 5">BD3526</strain>
    </source>
</reference>
<dbReference type="InterPro" id="IPR051534">
    <property type="entry name" value="CBASS_pafABC_assoc_protein"/>
</dbReference>
<sequence length="313" mass="36031">MNKTERLMAIVLELQRRSTLRAQDLADIFETSVRTIYRDMQALSESGVPLLGSPGQGYSLMEGYFLPPVSLTADEAVAIWIGTDFVGRYLSAKYQKDAVSARRKIQSILPESIHMQSAAVREAMLLIEGHKLEKMDDTTHLQLICEAAATRRQLTFRYSKPSGSTSTDESVRTVCPYGVVLTGSRWMLVAYCMMRQQIRHFRLSRMSNLILEEKTFVWPEDFQLSRYRPEDDRKILVRVRIDEGIAARLREDGSFYLEQLEERDGEIIAILRVRRIDEIVHTILGWGQGAVVLEPNELRIRLRQQLQNMLNSY</sequence>
<dbReference type="Gene3D" id="1.10.10.10">
    <property type="entry name" value="Winged helix-like DNA-binding domain superfamily/Winged helix DNA-binding domain"/>
    <property type="match status" value="1"/>
</dbReference>
<dbReference type="PROSITE" id="PS51000">
    <property type="entry name" value="HTH_DEOR_2"/>
    <property type="match status" value="1"/>
</dbReference>
<name>A0A172ZBJ3_9BACL</name>
<dbReference type="InterPro" id="IPR026881">
    <property type="entry name" value="WYL_dom"/>
</dbReference>
<reference evidence="5" key="1">
    <citation type="submission" date="2015-10" db="EMBL/GenBank/DDBJ databases">
        <title>Genome of Paenibacillus bovis sp. nov.</title>
        <authorList>
            <person name="Wu Z."/>
            <person name="Gao C."/>
            <person name="Liu Z."/>
            <person name="Zheng H."/>
        </authorList>
    </citation>
    <scope>NUCLEOTIDE SEQUENCE [LARGE SCALE GENOMIC DNA]</scope>
    <source>
        <strain evidence="5">BD3526</strain>
    </source>
</reference>
<evidence type="ECO:0000313" key="5">
    <source>
        <dbReference type="Proteomes" id="UP000078148"/>
    </source>
</evidence>
<feature type="domain" description="HTH deoR-type" evidence="3">
    <location>
        <begin position="3"/>
        <end position="58"/>
    </location>
</feature>
<accession>A0A172ZBJ3</accession>
<organism evidence="4 5">
    <name type="scientific">Paenibacillus bovis</name>
    <dbReference type="NCBI Taxonomy" id="1616788"/>
    <lineage>
        <taxon>Bacteria</taxon>
        <taxon>Bacillati</taxon>
        <taxon>Bacillota</taxon>
        <taxon>Bacilli</taxon>
        <taxon>Bacillales</taxon>
        <taxon>Paenibacillaceae</taxon>
        <taxon>Paenibacillus</taxon>
    </lineage>
</organism>
<dbReference type="GO" id="GO:0003700">
    <property type="term" value="F:DNA-binding transcription factor activity"/>
    <property type="evidence" value="ECO:0007669"/>
    <property type="project" value="InterPro"/>
</dbReference>
<protein>
    <submittedName>
        <fullName evidence="4">Transcriptional regulator</fullName>
    </submittedName>
</protein>
<keyword evidence="1" id="KW-0805">Transcription regulation</keyword>
<dbReference type="InterPro" id="IPR036388">
    <property type="entry name" value="WH-like_DNA-bd_sf"/>
</dbReference>
<dbReference type="InterPro" id="IPR036390">
    <property type="entry name" value="WH_DNA-bd_sf"/>
</dbReference>
<dbReference type="Proteomes" id="UP000078148">
    <property type="component" value="Chromosome"/>
</dbReference>
<evidence type="ECO:0000256" key="2">
    <source>
        <dbReference type="ARBA" id="ARBA00023163"/>
    </source>
</evidence>
<evidence type="ECO:0000256" key="1">
    <source>
        <dbReference type="ARBA" id="ARBA00023015"/>
    </source>
</evidence>